<proteinExistence type="predicted"/>
<protein>
    <submittedName>
        <fullName evidence="1">Uncharacterized protein</fullName>
    </submittedName>
</protein>
<dbReference type="AlphaFoldDB" id="A0A2P2QIC9"/>
<organism evidence="1">
    <name type="scientific">Rhizophora mucronata</name>
    <name type="common">Asiatic mangrove</name>
    <dbReference type="NCBI Taxonomy" id="61149"/>
    <lineage>
        <taxon>Eukaryota</taxon>
        <taxon>Viridiplantae</taxon>
        <taxon>Streptophyta</taxon>
        <taxon>Embryophyta</taxon>
        <taxon>Tracheophyta</taxon>
        <taxon>Spermatophyta</taxon>
        <taxon>Magnoliopsida</taxon>
        <taxon>eudicotyledons</taxon>
        <taxon>Gunneridae</taxon>
        <taxon>Pentapetalae</taxon>
        <taxon>rosids</taxon>
        <taxon>fabids</taxon>
        <taxon>Malpighiales</taxon>
        <taxon>Rhizophoraceae</taxon>
        <taxon>Rhizophora</taxon>
    </lineage>
</organism>
<sequence>MGSDGSISMLMLQIDDSLLMCYVYLFIFLVHQYAVLACSMYCIGLTCNAGVMLI</sequence>
<accession>A0A2P2QIC9</accession>
<reference evidence="1" key="1">
    <citation type="submission" date="2018-02" db="EMBL/GenBank/DDBJ databases">
        <title>Rhizophora mucronata_Transcriptome.</title>
        <authorList>
            <person name="Meera S.P."/>
            <person name="Sreeshan A."/>
            <person name="Augustine A."/>
        </authorList>
    </citation>
    <scope>NUCLEOTIDE SEQUENCE</scope>
    <source>
        <tissue evidence="1">Leaf</tissue>
    </source>
</reference>
<dbReference type="EMBL" id="GGEC01086266">
    <property type="protein sequence ID" value="MBX66750.1"/>
    <property type="molecule type" value="Transcribed_RNA"/>
</dbReference>
<evidence type="ECO:0000313" key="1">
    <source>
        <dbReference type="EMBL" id="MBX66750.1"/>
    </source>
</evidence>
<name>A0A2P2QIC9_RHIMU</name>